<reference evidence="1" key="1">
    <citation type="submission" date="2021-09" db="EMBL/GenBank/DDBJ databases">
        <authorList>
            <person name="Martin H S."/>
        </authorList>
    </citation>
    <scope>NUCLEOTIDE SEQUENCE</scope>
</reference>
<dbReference type="PANTHER" id="PTHR48421:SF1">
    <property type="entry name" value="MYCBP-ASSOCIATED PROTEIN"/>
    <property type="match status" value="1"/>
</dbReference>
<dbReference type="InterPro" id="IPR013783">
    <property type="entry name" value="Ig-like_fold"/>
</dbReference>
<proteinExistence type="predicted"/>
<evidence type="ECO:0000313" key="2">
    <source>
        <dbReference type="Proteomes" id="UP000789524"/>
    </source>
</evidence>
<dbReference type="Pfam" id="PF14646">
    <property type="entry name" value="MYCBPAP"/>
    <property type="match status" value="1"/>
</dbReference>
<sequence length="574" mass="68699">MSDKDYKNINCIDYIEPDRELLAWEKWIKIRKEETTHLAQRLGRDPAELEMNIFENRREDKERKITLEHAQIEKKVGIRGTLWEQPQRLKQGCYCEPAYEMQRTRAEMGRPRIIQHIGVPNYIQETEKGISGVSKRNPCTKLNSEYVKYRAKREKELEENIKTIDPFRPEIKELVVVGTKPKTPPKKMPSVPVISIILQNEEPADFYPSIYAVRINDTVFFKNTPPQDLHSLYEMQKQPWHVNCNSWSYYFNCPVKRVGRSKLFLQNLGTVTLRYCWKKLKPISVEDYQEPVFFFNRNENVICPGQNQYIYFTFISGEPGSYRETWELIFYNVSFYESVDKAFIVNLYADSTENFYKIKKKIEKLENFIYKILLRNIARDLLHEIITKSTSVQPQIYPYKKLFLEAEMFVLKNPVCFYHQTEVMKMKNFYEEMVVNRQWDLSISSWRLEMMKKDYEERMKYFDLLKLSHKELQKPWYEKNDLEEQKYKAVYELLGQFASKLDYEYARIPSMYFMSIPEESQIQSSTTIQESPAIVTHIFFLRAYEHFSVTIELCAGILSSLDLNRWIHFDFCRT</sequence>
<protein>
    <submittedName>
        <fullName evidence="1">(African queen) hypothetical protein</fullName>
    </submittedName>
</protein>
<dbReference type="Gene3D" id="2.60.40.10">
    <property type="entry name" value="Immunoglobulins"/>
    <property type="match status" value="1"/>
</dbReference>
<dbReference type="AlphaFoldDB" id="A0A8J2QEA7"/>
<accession>A0A8J2QEA7</accession>
<dbReference type="EMBL" id="CAKASE010000044">
    <property type="protein sequence ID" value="CAG9559577.1"/>
    <property type="molecule type" value="Genomic_DNA"/>
</dbReference>
<dbReference type="Proteomes" id="UP000789524">
    <property type="component" value="Unassembled WGS sequence"/>
</dbReference>
<dbReference type="PANTHER" id="PTHR48421">
    <property type="entry name" value="MYCBP-ASSOCIATED PROTEIN"/>
    <property type="match status" value="1"/>
</dbReference>
<dbReference type="InterPro" id="IPR032707">
    <property type="entry name" value="MYCBPAP"/>
</dbReference>
<organism evidence="1 2">
    <name type="scientific">Danaus chrysippus</name>
    <name type="common">African queen</name>
    <dbReference type="NCBI Taxonomy" id="151541"/>
    <lineage>
        <taxon>Eukaryota</taxon>
        <taxon>Metazoa</taxon>
        <taxon>Ecdysozoa</taxon>
        <taxon>Arthropoda</taxon>
        <taxon>Hexapoda</taxon>
        <taxon>Insecta</taxon>
        <taxon>Pterygota</taxon>
        <taxon>Neoptera</taxon>
        <taxon>Endopterygota</taxon>
        <taxon>Lepidoptera</taxon>
        <taxon>Glossata</taxon>
        <taxon>Ditrysia</taxon>
        <taxon>Papilionoidea</taxon>
        <taxon>Nymphalidae</taxon>
        <taxon>Danainae</taxon>
        <taxon>Danaini</taxon>
        <taxon>Danaina</taxon>
        <taxon>Danaus</taxon>
        <taxon>Anosia</taxon>
    </lineage>
</organism>
<name>A0A8J2QEA7_9NEOP</name>
<dbReference type="EMBL" id="CAKASE010000044">
    <property type="protein sequence ID" value="CAG9559578.1"/>
    <property type="molecule type" value="Genomic_DNA"/>
</dbReference>
<keyword evidence="2" id="KW-1185">Reference proteome</keyword>
<gene>
    <name evidence="1" type="ORF">DCHRY22_LOCUS1415</name>
</gene>
<comment type="caution">
    <text evidence="1">The sequence shown here is derived from an EMBL/GenBank/DDBJ whole genome shotgun (WGS) entry which is preliminary data.</text>
</comment>
<evidence type="ECO:0000313" key="1">
    <source>
        <dbReference type="EMBL" id="CAG9559577.1"/>
    </source>
</evidence>
<dbReference type="OrthoDB" id="10263316at2759"/>